<name>D7DT13_METV3</name>
<dbReference type="HOGENOM" id="CLU_038034_13_1_2"/>
<evidence type="ECO:0000256" key="1">
    <source>
        <dbReference type="SAM" id="MobiDB-lite"/>
    </source>
</evidence>
<dbReference type="PROSITE" id="PS50983">
    <property type="entry name" value="FE_B12_PBP"/>
    <property type="match status" value="1"/>
</dbReference>
<dbReference type="PROSITE" id="PS51257">
    <property type="entry name" value="PROKAR_LIPOPROTEIN"/>
    <property type="match status" value="1"/>
</dbReference>
<sequence length="400" mass="44130">MNKTFKKSVVMVFSVIMVVVVAMSCGCVGENTGANNANTGIDSSNTNDNTNQNAKNSDMGNNAEYITVVDMAGRTVEVPKTINKVIGLGCSLREIVYLNETDKVIAIEQRESVQSKSDDDKFPCGTELPYLAANPELLDLPVAGKAGTSYNYEAILKMNPDVIFMGNNKDAADDLQNKVDIPVVVVYTATIGPEAQNEKYEKSLRLMGTILGKEERAEEILDKIEEYRNDLQSRVSKADVHPSAYIAGRAYSGAHGITTTDPHWPSFELLGANNVAYNVSEISEGKEVSKEQVLAWNPDYIFVSEASLNEVSADLEKPEFKGLSAVSNDRVYKVLPYCWYSFNKDTAIANAYYVGKVLYPEQFADVDPEEKADEIYLFFDGNGAYESISNRMGGYEKFEL</sequence>
<evidence type="ECO:0000259" key="2">
    <source>
        <dbReference type="PROSITE" id="PS50983"/>
    </source>
</evidence>
<dbReference type="Proteomes" id="UP000007722">
    <property type="component" value="Chromosome"/>
</dbReference>
<evidence type="ECO:0000313" key="4">
    <source>
        <dbReference type="Proteomes" id="UP000007722"/>
    </source>
</evidence>
<dbReference type="CDD" id="cd01147">
    <property type="entry name" value="HemV-2"/>
    <property type="match status" value="1"/>
</dbReference>
<dbReference type="STRING" id="456320.Mvol_0614"/>
<organism evidence="3 4">
    <name type="scientific">Methanococcus voltae (strain ATCC BAA-1334 / A3)</name>
    <dbReference type="NCBI Taxonomy" id="456320"/>
    <lineage>
        <taxon>Archaea</taxon>
        <taxon>Methanobacteriati</taxon>
        <taxon>Methanobacteriota</taxon>
        <taxon>Methanomada group</taxon>
        <taxon>Methanococci</taxon>
        <taxon>Methanococcales</taxon>
        <taxon>Methanococcaceae</taxon>
        <taxon>Methanococcus</taxon>
    </lineage>
</organism>
<dbReference type="InterPro" id="IPR050902">
    <property type="entry name" value="ABC_Transporter_SBP"/>
</dbReference>
<dbReference type="AlphaFoldDB" id="D7DT13"/>
<dbReference type="eggNOG" id="arCOG03303">
    <property type="taxonomic scope" value="Archaea"/>
</dbReference>
<dbReference type="Gene3D" id="3.40.50.1980">
    <property type="entry name" value="Nitrogenase molybdenum iron protein domain"/>
    <property type="match status" value="2"/>
</dbReference>
<proteinExistence type="predicted"/>
<dbReference type="KEGG" id="mvo:Mvol_0614"/>
<feature type="domain" description="Fe/B12 periplasmic-binding" evidence="2">
    <location>
        <begin position="84"/>
        <end position="362"/>
    </location>
</feature>
<dbReference type="PANTHER" id="PTHR30535:SF34">
    <property type="entry name" value="MOLYBDATE-BINDING PROTEIN MOLA"/>
    <property type="match status" value="1"/>
</dbReference>
<keyword evidence="4" id="KW-1185">Reference proteome</keyword>
<feature type="region of interest" description="Disordered" evidence="1">
    <location>
        <begin position="36"/>
        <end position="58"/>
    </location>
</feature>
<dbReference type="PANTHER" id="PTHR30535">
    <property type="entry name" value="VITAMIN B12-BINDING PROTEIN"/>
    <property type="match status" value="1"/>
</dbReference>
<dbReference type="OrthoDB" id="24039at2157"/>
<dbReference type="InParanoid" id="D7DT13"/>
<reference evidence="3 4" key="1">
    <citation type="submission" date="2010-05" db="EMBL/GenBank/DDBJ databases">
        <title>Complete sequence of Methanococcus voltae A3.</title>
        <authorList>
            <consortium name="US DOE Joint Genome Institute"/>
            <person name="Lucas S."/>
            <person name="Copeland A."/>
            <person name="Lapidus A."/>
            <person name="Cheng J.-F."/>
            <person name="Bruce D."/>
            <person name="Goodwin L."/>
            <person name="Pitluck S."/>
            <person name="Lowry S."/>
            <person name="Clum A."/>
            <person name="Land M."/>
            <person name="Hauser L."/>
            <person name="Kyrpides N."/>
            <person name="Mikhailova N."/>
            <person name="Whitman W.B."/>
            <person name="Woyke T."/>
        </authorList>
    </citation>
    <scope>NUCLEOTIDE SEQUENCE [LARGE SCALE GENOMIC DNA]</scope>
    <source>
        <strain evidence="4">ATCC BAA-1334 / A3</strain>
    </source>
</reference>
<gene>
    <name evidence="3" type="ordered locus">Mvol_0614</name>
</gene>
<dbReference type="SUPFAM" id="SSF53807">
    <property type="entry name" value="Helical backbone' metal receptor"/>
    <property type="match status" value="1"/>
</dbReference>
<protein>
    <submittedName>
        <fullName evidence="3">Periplasmic binding protein</fullName>
    </submittedName>
</protein>
<dbReference type="EMBL" id="CP002057">
    <property type="protein sequence ID" value="ADI36273.1"/>
    <property type="molecule type" value="Genomic_DNA"/>
</dbReference>
<dbReference type="Pfam" id="PF01497">
    <property type="entry name" value="Peripla_BP_2"/>
    <property type="match status" value="1"/>
</dbReference>
<evidence type="ECO:0000313" key="3">
    <source>
        <dbReference type="EMBL" id="ADI36273.1"/>
    </source>
</evidence>
<accession>D7DT13</accession>
<dbReference type="InterPro" id="IPR002491">
    <property type="entry name" value="ABC_transptr_periplasmic_BD"/>
</dbReference>